<keyword evidence="7" id="KW-0479">Metal-binding</keyword>
<keyword evidence="5 7" id="KW-0862">Zinc</keyword>
<keyword evidence="10" id="KW-0150">Chloroplast</keyword>
<comment type="cofactor">
    <cofactor evidence="7">
        <name>Zn(2+)</name>
        <dbReference type="ChEBI" id="CHEBI:29105"/>
    </cofactor>
    <text evidence="7">Binds 1 zinc ion per subunit.</text>
</comment>
<dbReference type="PANTHER" id="PTHR42995:SF5">
    <property type="entry name" value="ACETYL-COENZYME A CARBOXYLASE CARBOXYL TRANSFERASE SUBUNIT BETA, CHLOROPLASTIC"/>
    <property type="match status" value="1"/>
</dbReference>
<protein>
    <recommendedName>
        <fullName evidence="7">Acetyl-coenzyme A carboxylase carboxyl transferase subunit beta, chloroplastic</fullName>
        <shortName evidence="7">ACCase subunit beta</shortName>
        <shortName evidence="7">Acetyl-CoA carboxylase carboxyltransferase subunit beta</shortName>
        <ecNumber evidence="7">2.1.3.15</ecNumber>
    </recommendedName>
</protein>
<comment type="subcellular location">
    <subcellularLocation>
        <location evidence="7">Plastid</location>
        <location evidence="7">Chloroplast stroma</location>
    </subcellularLocation>
</comment>
<feature type="region of interest" description="Disordered" evidence="8">
    <location>
        <begin position="32"/>
        <end position="58"/>
    </location>
</feature>
<dbReference type="SUPFAM" id="SSF52096">
    <property type="entry name" value="ClpP/crotonase"/>
    <property type="match status" value="1"/>
</dbReference>
<dbReference type="NCBIfam" id="TIGR00515">
    <property type="entry name" value="accD"/>
    <property type="match status" value="1"/>
</dbReference>
<comment type="catalytic activity">
    <reaction evidence="7">
        <text>N(6)-carboxybiotinyl-L-lysyl-[protein] + acetyl-CoA = N(6)-biotinyl-L-lysyl-[protein] + malonyl-CoA</text>
        <dbReference type="Rhea" id="RHEA:54728"/>
        <dbReference type="Rhea" id="RHEA-COMP:10505"/>
        <dbReference type="Rhea" id="RHEA-COMP:10506"/>
        <dbReference type="ChEBI" id="CHEBI:57288"/>
        <dbReference type="ChEBI" id="CHEBI:57384"/>
        <dbReference type="ChEBI" id="CHEBI:83144"/>
        <dbReference type="ChEBI" id="CHEBI:83145"/>
        <dbReference type="EC" id="2.1.3.15"/>
    </reaction>
</comment>
<keyword evidence="7" id="KW-0275">Fatty acid biosynthesis</keyword>
<keyword evidence="7" id="KW-0444">Lipid biosynthesis</keyword>
<feature type="binding site" evidence="7">
    <location>
        <position position="227"/>
    </location>
    <ligand>
        <name>Zn(2+)</name>
        <dbReference type="ChEBI" id="CHEBI:29105"/>
    </ligand>
</feature>
<dbReference type="InterPro" id="IPR029045">
    <property type="entry name" value="ClpP/crotonase-like_dom_sf"/>
</dbReference>
<dbReference type="InterPro" id="IPR011762">
    <property type="entry name" value="COA_CT_N"/>
</dbReference>
<keyword evidence="7" id="KW-0443">Lipid metabolism</keyword>
<reference evidence="10" key="1">
    <citation type="journal article" date="2020" name="Mitochondrial DNA Part B Resour">
        <title>Phylogenetic relationship and characterization of the complete chloroplast genome of the Coriaria nepalensis Wall. in China, a least concern folk medicine.</title>
        <authorList>
            <person name="Fang H."/>
            <person name="Shang F."/>
            <person name="Qian J."/>
            <person name="Duan B."/>
        </authorList>
    </citation>
    <scope>NUCLEOTIDE SEQUENCE</scope>
</reference>
<dbReference type="GO" id="GO:2001295">
    <property type="term" value="P:malonyl-CoA biosynthetic process"/>
    <property type="evidence" value="ECO:0007669"/>
    <property type="project" value="UniProtKB-UniRule"/>
</dbReference>
<keyword evidence="2 7" id="KW-0808">Transferase</keyword>
<dbReference type="GO" id="GO:0009570">
    <property type="term" value="C:chloroplast stroma"/>
    <property type="evidence" value="ECO:0007669"/>
    <property type="project" value="UniProtKB-SubCell"/>
</dbReference>
<dbReference type="Gene3D" id="3.90.226.10">
    <property type="entry name" value="2-enoyl-CoA Hydratase, Chain A, domain 1"/>
    <property type="match status" value="1"/>
</dbReference>
<keyword evidence="10" id="KW-0934">Plastid</keyword>
<evidence type="ECO:0000259" key="9">
    <source>
        <dbReference type="PROSITE" id="PS50980"/>
    </source>
</evidence>
<dbReference type="HAMAP" id="MF_01395">
    <property type="entry name" value="AcetylCoA_CT_beta"/>
    <property type="match status" value="1"/>
</dbReference>
<evidence type="ECO:0000313" key="10">
    <source>
        <dbReference type="EMBL" id="QTA71808.1"/>
    </source>
</evidence>
<dbReference type="GO" id="GO:0008270">
    <property type="term" value="F:zinc ion binding"/>
    <property type="evidence" value="ECO:0007669"/>
    <property type="project" value="UniProtKB-UniRule"/>
</dbReference>
<dbReference type="PROSITE" id="PS50980">
    <property type="entry name" value="COA_CT_NTER"/>
    <property type="match status" value="1"/>
</dbReference>
<feature type="binding site" evidence="7">
    <location>
        <position position="230"/>
    </location>
    <ligand>
        <name>Zn(2+)</name>
        <dbReference type="ChEBI" id="CHEBI:29105"/>
    </ligand>
</feature>
<dbReference type="Pfam" id="PF01039">
    <property type="entry name" value="Carboxyl_trans"/>
    <property type="match status" value="1"/>
</dbReference>
<keyword evidence="4 7" id="KW-0863">Zinc-finger</keyword>
<dbReference type="GO" id="GO:0005524">
    <property type="term" value="F:ATP binding"/>
    <property type="evidence" value="ECO:0007669"/>
    <property type="project" value="UniProtKB-KW"/>
</dbReference>
<dbReference type="GO" id="GO:0016743">
    <property type="term" value="F:carboxyl- or carbamoyltransferase activity"/>
    <property type="evidence" value="ECO:0007669"/>
    <property type="project" value="UniProtKB-UniRule"/>
</dbReference>
<evidence type="ECO:0000256" key="7">
    <source>
        <dbReference type="HAMAP-Rule" id="MF_01395"/>
    </source>
</evidence>
<comment type="subunit">
    <text evidence="1">Acetyl-CoA carboxylase is a heterohexamer composed of biotin carboxyl carrier protein, biotin carboxylase and 2 subunits each of ACCase subunit alpha and ACCase plastid-coded subunit beta (accD).</text>
</comment>
<dbReference type="PRINTS" id="PR01070">
    <property type="entry name" value="ACCCTRFRASEB"/>
</dbReference>
<evidence type="ECO:0000256" key="2">
    <source>
        <dbReference type="ARBA" id="ARBA00022679"/>
    </source>
</evidence>
<feature type="domain" description="CoA carboxyltransferase N-terminal" evidence="9">
    <location>
        <begin position="223"/>
        <end position="490"/>
    </location>
</feature>
<proteinExistence type="inferred from homology"/>
<keyword evidence="3 7" id="KW-0547">Nucleotide-binding</keyword>
<geneLocation type="chloroplast" evidence="10"/>
<dbReference type="EMBL" id="MT106774">
    <property type="protein sequence ID" value="QTA71808.1"/>
    <property type="molecule type" value="Genomic_DNA"/>
</dbReference>
<evidence type="ECO:0000256" key="8">
    <source>
        <dbReference type="SAM" id="MobiDB-lite"/>
    </source>
</evidence>
<gene>
    <name evidence="7 10" type="primary">accD</name>
</gene>
<evidence type="ECO:0000256" key="3">
    <source>
        <dbReference type="ARBA" id="ARBA00022741"/>
    </source>
</evidence>
<dbReference type="GeneID" id="69227851"/>
<feature type="zinc finger region" description="C4-type" evidence="7">
    <location>
        <begin position="227"/>
        <end position="249"/>
    </location>
</feature>
<feature type="binding site" evidence="7">
    <location>
        <position position="249"/>
    </location>
    <ligand>
        <name>Zn(2+)</name>
        <dbReference type="ChEBI" id="CHEBI:29105"/>
    </ligand>
</feature>
<comment type="similarity">
    <text evidence="7">Belongs to the AccD/PCCB family.</text>
</comment>
<sequence>MEKGWLNSILSNRELEYRCRLSKSIDSLGPIENNSESEGPIINGMDKNIPSRSDSDNSSYSTVDHLVGVRDIRNFISDDTFLVIDSNRGSYSIYFDIENQIFEINNEHSFVSELESSFSSYHNSSYINNGSKSDDYHYDHYMYDTKYSWNNHINSCIDSYLQSQICIDSSIFSGSHNYSDNYIYSYICGESDNSGIRTSTDVSYLTRTESFNDLDVTQKYRHLWIQCENCYELNYKKSLKSKMNVCDQCGYHLKISSSDRIELSIDPGTWNPINEDMVSLDPIEFHSEEEPYKDRIDSYQRKTGLTEAVQTGIGRLNGIPVAIGVMDFKFMGGSMGSVVGEKITRLIEYATNQFLPLILVCASGGARMQEGSLSLMQMAKISSALYDYQSNKKLFYVSILTSPTTGGVTASFGMLGDIIIAEPNAYIAFAGKRVIEQTLNKTVPEGSQAAEYLFHKGLFDPIVPRNPLKGVLSELFQLHAFFPLNPNSIK</sequence>
<dbReference type="AlphaFoldDB" id="A0A8A3WKH3"/>
<name>A0A8A3WKH3_9ROSI</name>
<evidence type="ECO:0000256" key="5">
    <source>
        <dbReference type="ARBA" id="ARBA00022833"/>
    </source>
</evidence>
<dbReference type="InterPro" id="IPR000438">
    <property type="entry name" value="Acetyl_CoA_COase_Trfase_b_su"/>
</dbReference>
<keyword evidence="6 7" id="KW-0067">ATP-binding</keyword>
<feature type="binding site" evidence="7">
    <location>
        <position position="246"/>
    </location>
    <ligand>
        <name>Zn(2+)</name>
        <dbReference type="ChEBI" id="CHEBI:29105"/>
    </ligand>
</feature>
<dbReference type="GO" id="GO:0009317">
    <property type="term" value="C:acetyl-CoA carboxylase complex"/>
    <property type="evidence" value="ECO:0007669"/>
    <property type="project" value="InterPro"/>
</dbReference>
<dbReference type="GO" id="GO:0006633">
    <property type="term" value="P:fatty acid biosynthetic process"/>
    <property type="evidence" value="ECO:0007669"/>
    <property type="project" value="UniProtKB-KW"/>
</dbReference>
<comment type="function">
    <text evidence="7">Component of the acetyl coenzyme A carboxylase (ACC) complex. Biotin carboxylase (BC) catalyzes the carboxylation of biotin on its carrier protein (BCCP) and then the CO(2) group is transferred by the transcarboxylase to acetyl-CoA to form malonyl-CoA.</text>
</comment>
<evidence type="ECO:0000256" key="1">
    <source>
        <dbReference type="ARBA" id="ARBA00011842"/>
    </source>
</evidence>
<dbReference type="EC" id="2.1.3.15" evidence="7"/>
<comment type="subunit">
    <text evidence="7">Acetyl-CoA carboxylase is a heterohexamer composed of biotin carboxyl carrier protein, biotin carboxylase and two subunits each of ACCase subunit alpha and ACCase plastid-coded subunit beta (accD).</text>
</comment>
<evidence type="ECO:0000256" key="4">
    <source>
        <dbReference type="ARBA" id="ARBA00022771"/>
    </source>
</evidence>
<dbReference type="InterPro" id="IPR034733">
    <property type="entry name" value="AcCoA_carboxyl_beta"/>
</dbReference>
<dbReference type="GO" id="GO:0003989">
    <property type="term" value="F:acetyl-CoA carboxylase activity"/>
    <property type="evidence" value="ECO:0007669"/>
    <property type="project" value="InterPro"/>
</dbReference>
<dbReference type="PANTHER" id="PTHR42995">
    <property type="entry name" value="ACETYL-COENZYME A CARBOXYLASE CARBOXYL TRANSFERASE SUBUNIT BETA, CHLOROPLASTIC"/>
    <property type="match status" value="1"/>
</dbReference>
<dbReference type="RefSeq" id="YP_010234045.1">
    <property type="nucleotide sequence ID" value="NC_059766.1"/>
</dbReference>
<keyword evidence="7" id="KW-0276">Fatty acid metabolism</keyword>
<comment type="pathway">
    <text evidence="7">Lipid metabolism; malonyl-CoA biosynthesis; malonyl-CoA from acetyl-CoA: step 1/1.</text>
</comment>
<organism evidence="10">
    <name type="scientific">Coriaria nepalensis</name>
    <dbReference type="NCBI Taxonomy" id="79760"/>
    <lineage>
        <taxon>Eukaryota</taxon>
        <taxon>Viridiplantae</taxon>
        <taxon>Streptophyta</taxon>
        <taxon>Embryophyta</taxon>
        <taxon>Tracheophyta</taxon>
        <taxon>Spermatophyta</taxon>
        <taxon>Magnoliopsida</taxon>
        <taxon>eudicotyledons</taxon>
        <taxon>Gunneridae</taxon>
        <taxon>Pentapetalae</taxon>
        <taxon>rosids</taxon>
        <taxon>fabids</taxon>
        <taxon>Cucurbitales</taxon>
        <taxon>Coriariaceae</taxon>
        <taxon>Coriaria</taxon>
    </lineage>
</organism>
<accession>A0A8A3WKH3</accession>
<evidence type="ECO:0000256" key="6">
    <source>
        <dbReference type="ARBA" id="ARBA00022840"/>
    </source>
</evidence>
<dbReference type="UniPathway" id="UPA00655">
    <property type="reaction ID" value="UER00711"/>
</dbReference>